<sequence length="677" mass="76089">MAATPGTAGKGTADVWDFDAPQFYDFANSKTPGPSADKWFDHAHPTPAPKKTKGFSRLSRLSFLSTDSRESLLPNRPSLSPSRVRVERNGRLTIESDFSLTKDIQATSTAVVENVEFSDTDDEIEFNKWKRQHSLPEDDSSDKPVNAESSDKESKCKSKSKTKTAVATLESETSSLRDRKDSINQVLGPNSTSLPALPVKTAGSKVAKKTATTIVRKSEKAAAESGSASESAVKKLTVPIEQCGFMRPTKVATRRLSAKKRDKANQQMIAEMIAKSVNSMSSQESAKILTVPKPFHFQGAEREAEESTKTSIDEFEAVAAEAAEAAAAAEEKKKQLSRKAQENLIHKLTTKRRASENSNSKVDNEEPQKDTTPKKPSIRKAGPTVPKTPQFAKSKRSRSHKEPLLETSAESAQSNMQSQNLEKKAARIMAKIKAGSTGISEKLAPPKPTVPRPFVFRSDAVAERHLQRLREEIANLKAEEEALRQFRANPLPDFPTPKRRKRQQSQPLHASPFQLETDVRGEAYQKQLRERLAELEKRQQERREFRARPIPPSIDHPFVPGPSTLPLTEIQEILLKTELRSEERRAFDDDRTERERIREEVLARKRLEEERREEEEIKQLRKLLVHKAQPIRHYKPVEIHPSDRPLTVAKTPKWHVRTRQQRPASPSVQTTPTKQPA</sequence>
<dbReference type="Proteomes" id="UP001145021">
    <property type="component" value="Unassembled WGS sequence"/>
</dbReference>
<feature type="region of interest" description="Disordered" evidence="5">
    <location>
        <begin position="535"/>
        <end position="564"/>
    </location>
</feature>
<feature type="region of interest" description="Disordered" evidence="5">
    <location>
        <begin position="484"/>
        <end position="520"/>
    </location>
</feature>
<name>A0A9W7XHL0_9FUNG</name>
<protein>
    <recommendedName>
        <fullName evidence="6">TPX2 C-terminal domain-containing protein</fullName>
    </recommendedName>
</protein>
<dbReference type="GO" id="GO:0005819">
    <property type="term" value="C:spindle"/>
    <property type="evidence" value="ECO:0007669"/>
    <property type="project" value="InterPro"/>
</dbReference>
<comment type="caution">
    <text evidence="7">The sequence shown here is derived from an EMBL/GenBank/DDBJ whole genome shotgun (WGS) entry which is preliminary data.</text>
</comment>
<comment type="similarity">
    <text evidence="2">Belongs to the TPX2 family.</text>
</comment>
<reference evidence="7" key="1">
    <citation type="submission" date="2022-07" db="EMBL/GenBank/DDBJ databases">
        <title>Phylogenomic reconstructions and comparative analyses of Kickxellomycotina fungi.</title>
        <authorList>
            <person name="Reynolds N.K."/>
            <person name="Stajich J.E."/>
            <person name="Barry K."/>
            <person name="Grigoriev I.V."/>
            <person name="Crous P."/>
            <person name="Smith M.E."/>
        </authorList>
    </citation>
    <scope>NUCLEOTIDE SEQUENCE</scope>
    <source>
        <strain evidence="7">NBRC 105413</strain>
    </source>
</reference>
<evidence type="ECO:0000256" key="2">
    <source>
        <dbReference type="ARBA" id="ARBA00005885"/>
    </source>
</evidence>
<gene>
    <name evidence="7" type="ORF">LPJ64_005229</name>
</gene>
<feature type="region of interest" description="Disordered" evidence="5">
    <location>
        <begin position="321"/>
        <end position="426"/>
    </location>
</feature>
<dbReference type="PANTHER" id="PTHR14326">
    <property type="entry name" value="TARGETING PROTEIN FOR XKLP2"/>
    <property type="match status" value="1"/>
</dbReference>
<feature type="compositionally biased region" description="Polar residues" evidence="5">
    <location>
        <begin position="661"/>
        <end position="677"/>
    </location>
</feature>
<feature type="compositionally biased region" description="Basic and acidic residues" evidence="5">
    <location>
        <begin position="362"/>
        <end position="373"/>
    </location>
</feature>
<evidence type="ECO:0000256" key="4">
    <source>
        <dbReference type="ARBA" id="ARBA00023212"/>
    </source>
</evidence>
<dbReference type="GO" id="GO:0005874">
    <property type="term" value="C:microtubule"/>
    <property type="evidence" value="ECO:0007669"/>
    <property type="project" value="InterPro"/>
</dbReference>
<evidence type="ECO:0000256" key="5">
    <source>
        <dbReference type="SAM" id="MobiDB-lite"/>
    </source>
</evidence>
<organism evidence="7 8">
    <name type="scientific">Coemansia asiatica</name>
    <dbReference type="NCBI Taxonomy" id="1052880"/>
    <lineage>
        <taxon>Eukaryota</taxon>
        <taxon>Fungi</taxon>
        <taxon>Fungi incertae sedis</taxon>
        <taxon>Zoopagomycota</taxon>
        <taxon>Kickxellomycotina</taxon>
        <taxon>Kickxellomycetes</taxon>
        <taxon>Kickxellales</taxon>
        <taxon>Kickxellaceae</taxon>
        <taxon>Coemansia</taxon>
    </lineage>
</organism>
<accession>A0A9W7XHL0</accession>
<comment type="subcellular location">
    <subcellularLocation>
        <location evidence="1">Cytoplasm</location>
        <location evidence="1">Cytoskeleton</location>
    </subcellularLocation>
</comment>
<keyword evidence="4" id="KW-0206">Cytoskeleton</keyword>
<feature type="region of interest" description="Disordered" evidence="5">
    <location>
        <begin position="128"/>
        <end position="203"/>
    </location>
</feature>
<feature type="compositionally biased region" description="Basic and acidic residues" evidence="5">
    <location>
        <begin position="329"/>
        <end position="345"/>
    </location>
</feature>
<feature type="compositionally biased region" description="Basic and acidic residues" evidence="5">
    <location>
        <begin position="535"/>
        <end position="547"/>
    </location>
</feature>
<feature type="compositionally biased region" description="Polar residues" evidence="5">
    <location>
        <begin position="408"/>
        <end position="420"/>
    </location>
</feature>
<evidence type="ECO:0000313" key="8">
    <source>
        <dbReference type="Proteomes" id="UP001145021"/>
    </source>
</evidence>
<keyword evidence="3" id="KW-0963">Cytoplasm</keyword>
<evidence type="ECO:0000313" key="7">
    <source>
        <dbReference type="EMBL" id="KAJ1642943.1"/>
    </source>
</evidence>
<feature type="region of interest" description="Disordered" evidence="5">
    <location>
        <begin position="631"/>
        <end position="677"/>
    </location>
</feature>
<evidence type="ECO:0000256" key="3">
    <source>
        <dbReference type="ARBA" id="ARBA00022490"/>
    </source>
</evidence>
<dbReference type="PANTHER" id="PTHR14326:SF44">
    <property type="entry name" value="TARGETING PROTEIN FOR XKLP2"/>
    <property type="match status" value="1"/>
</dbReference>
<dbReference type="GO" id="GO:0060236">
    <property type="term" value="P:regulation of mitotic spindle organization"/>
    <property type="evidence" value="ECO:0007669"/>
    <property type="project" value="InterPro"/>
</dbReference>
<feature type="compositionally biased region" description="Polar residues" evidence="5">
    <location>
        <begin position="183"/>
        <end position="194"/>
    </location>
</feature>
<dbReference type="EMBL" id="JANBOH010000315">
    <property type="protein sequence ID" value="KAJ1642943.1"/>
    <property type="molecule type" value="Genomic_DNA"/>
</dbReference>
<keyword evidence="8" id="KW-1185">Reference proteome</keyword>
<dbReference type="Pfam" id="PF06886">
    <property type="entry name" value="TPX2"/>
    <property type="match status" value="1"/>
</dbReference>
<evidence type="ECO:0000256" key="1">
    <source>
        <dbReference type="ARBA" id="ARBA00004245"/>
    </source>
</evidence>
<dbReference type="InterPro" id="IPR027329">
    <property type="entry name" value="TPX2_C"/>
</dbReference>
<feature type="domain" description="TPX2 C-terminal" evidence="6">
    <location>
        <begin position="575"/>
        <end position="647"/>
    </location>
</feature>
<proteinExistence type="inferred from homology"/>
<evidence type="ECO:0000259" key="6">
    <source>
        <dbReference type="Pfam" id="PF06886"/>
    </source>
</evidence>
<dbReference type="InterPro" id="IPR009675">
    <property type="entry name" value="TPX2_fam"/>
</dbReference>
<dbReference type="AlphaFoldDB" id="A0A9W7XHL0"/>